<dbReference type="InterPro" id="IPR000980">
    <property type="entry name" value="SH2"/>
</dbReference>
<reference evidence="9 10" key="1">
    <citation type="submission" date="2015-04" db="EMBL/GenBank/DDBJ databases">
        <authorList>
            <person name="Syromyatnikov M.Y."/>
            <person name="Popov V.N."/>
        </authorList>
    </citation>
    <scope>NUCLEOTIDE SEQUENCE [LARGE SCALE GENOMIC DNA]</scope>
</reference>
<feature type="region of interest" description="Disordered" evidence="6">
    <location>
        <begin position="315"/>
        <end position="338"/>
    </location>
</feature>
<dbReference type="InterPro" id="IPR031160">
    <property type="entry name" value="F_BAR_dom"/>
</dbReference>
<dbReference type="InterPro" id="IPR027267">
    <property type="entry name" value="AH/BAR_dom_sf"/>
</dbReference>
<dbReference type="Pfam" id="PF00611">
    <property type="entry name" value="FCH"/>
    <property type="match status" value="1"/>
</dbReference>
<dbReference type="AlphaFoldDB" id="A0A1J1J7X7"/>
<dbReference type="PANTHER" id="PTHR24418">
    <property type="entry name" value="TYROSINE-PROTEIN KINASE"/>
    <property type="match status" value="1"/>
</dbReference>
<feature type="domain" description="SH2" evidence="7">
    <location>
        <begin position="432"/>
        <end position="523"/>
    </location>
</feature>
<accession>A0A1J1J7X7</accession>
<dbReference type="Gene3D" id="1.20.1270.60">
    <property type="entry name" value="Arfaptin homology (AH) domain/BAR domain"/>
    <property type="match status" value="1"/>
</dbReference>
<dbReference type="CDD" id="cd07657">
    <property type="entry name" value="F-BAR_Fes_Fer"/>
    <property type="match status" value="1"/>
</dbReference>
<organism evidence="9 10">
    <name type="scientific">Clunio marinus</name>
    <dbReference type="NCBI Taxonomy" id="568069"/>
    <lineage>
        <taxon>Eukaryota</taxon>
        <taxon>Metazoa</taxon>
        <taxon>Ecdysozoa</taxon>
        <taxon>Arthropoda</taxon>
        <taxon>Hexapoda</taxon>
        <taxon>Insecta</taxon>
        <taxon>Pterygota</taxon>
        <taxon>Neoptera</taxon>
        <taxon>Endopterygota</taxon>
        <taxon>Diptera</taxon>
        <taxon>Nematocera</taxon>
        <taxon>Chironomoidea</taxon>
        <taxon>Chironomidae</taxon>
        <taxon>Clunio</taxon>
    </lineage>
</organism>
<keyword evidence="3" id="KW-0727">SH2 domain</keyword>
<sequence length="553" mass="64230">MGFSAMQGKGVHEALLARQDAEIRLIETMRRCLSQKAKCDRDYATALVNVAQTGLKIDRSDDLAAWKKFMDEIEQQSKQIRFNAEQLENLCSDRMTQLYQDKRKSRKQYQEEHAKVASQFAHLTEEYQKKKAEYQKHLDYYKQLRMRFEEHYIKSGRAGRKLDDVRDKYQKACRKLHLAHNEYVLLIHEATEVEKDYRTILWPKLLENHQTQQEMKNLIVEASNFADLTSDKYADIQKQIDVALQSVNPTEEYRDFTEKHRSSSALPVIFRFDDQLIEDTVGKLQPNQLTVDNLTVDWLRQRITDLESAIKECQEKQNKLQNDSNGKISPSVSNSQASPINNSLNTSLNCMNGNGGSLKDIKFNKELSSLKCEERQKNKLVEIIRSALNEVSCEELPSGCDDLSVEMENNNLVSSEQMMTIATNRPLYEEEWFHGVLPREEVVRLLRLEGDFLVRETTRNDESQTVLSVCWNGHKHFIVQITAEGHFRFEGPSFPSIQELILHQYQSEAPVTSRSGAILKKPVLRERWELSNDDVILLDKIGRLFIENNKHKK</sequence>
<dbReference type="OrthoDB" id="546826at2759"/>
<keyword evidence="4 5" id="KW-0175">Coiled coil</keyword>
<dbReference type="SMART" id="SM00252">
    <property type="entry name" value="SH2"/>
    <property type="match status" value="1"/>
</dbReference>
<keyword evidence="2" id="KW-0067">ATP-binding</keyword>
<dbReference type="PROSITE" id="PS50001">
    <property type="entry name" value="SH2"/>
    <property type="match status" value="1"/>
</dbReference>
<dbReference type="PROSITE" id="PS51741">
    <property type="entry name" value="F_BAR"/>
    <property type="match status" value="1"/>
</dbReference>
<evidence type="ECO:0000313" key="10">
    <source>
        <dbReference type="Proteomes" id="UP000183832"/>
    </source>
</evidence>
<evidence type="ECO:0000256" key="5">
    <source>
        <dbReference type="SAM" id="Coils"/>
    </source>
</evidence>
<dbReference type="SUPFAM" id="SSF103657">
    <property type="entry name" value="BAR/IMD domain-like"/>
    <property type="match status" value="1"/>
</dbReference>
<evidence type="ECO:0000259" key="8">
    <source>
        <dbReference type="PROSITE" id="PS51741"/>
    </source>
</evidence>
<dbReference type="PRINTS" id="PR00401">
    <property type="entry name" value="SH2DOMAIN"/>
</dbReference>
<dbReference type="Gene3D" id="3.30.505.10">
    <property type="entry name" value="SH2 domain"/>
    <property type="match status" value="1"/>
</dbReference>
<dbReference type="CDD" id="cd10361">
    <property type="entry name" value="SH2_Fps_family"/>
    <property type="match status" value="1"/>
</dbReference>
<feature type="domain" description="F-BAR" evidence="8">
    <location>
        <begin position="1"/>
        <end position="252"/>
    </location>
</feature>
<evidence type="ECO:0000313" key="9">
    <source>
        <dbReference type="EMBL" id="CRL07876.1"/>
    </source>
</evidence>
<dbReference type="SUPFAM" id="SSF55550">
    <property type="entry name" value="SH2 domain"/>
    <property type="match status" value="1"/>
</dbReference>
<evidence type="ECO:0000256" key="1">
    <source>
        <dbReference type="ARBA" id="ARBA00022741"/>
    </source>
</evidence>
<evidence type="ECO:0000256" key="2">
    <source>
        <dbReference type="ARBA" id="ARBA00022840"/>
    </source>
</evidence>
<dbReference type="InterPro" id="IPR035849">
    <property type="entry name" value="Fes/Fps/Fer_SH2"/>
</dbReference>
<feature type="coiled-coil region" evidence="5">
    <location>
        <begin position="70"/>
        <end position="126"/>
    </location>
</feature>
<keyword evidence="1" id="KW-0547">Nucleotide-binding</keyword>
<evidence type="ECO:0000256" key="6">
    <source>
        <dbReference type="SAM" id="MobiDB-lite"/>
    </source>
</evidence>
<dbReference type="GO" id="GO:0005524">
    <property type="term" value="F:ATP binding"/>
    <property type="evidence" value="ECO:0007669"/>
    <property type="project" value="UniProtKB-KW"/>
</dbReference>
<feature type="compositionally biased region" description="Polar residues" evidence="6">
    <location>
        <begin position="319"/>
        <end position="338"/>
    </location>
</feature>
<evidence type="ECO:0000256" key="3">
    <source>
        <dbReference type="PROSITE-ProRule" id="PRU00191"/>
    </source>
</evidence>
<gene>
    <name evidence="9" type="ORF">CLUMA_CG020915</name>
</gene>
<name>A0A1J1J7X7_9DIPT</name>
<evidence type="ECO:0000259" key="7">
    <source>
        <dbReference type="PROSITE" id="PS50001"/>
    </source>
</evidence>
<dbReference type="InterPro" id="IPR036860">
    <property type="entry name" value="SH2_dom_sf"/>
</dbReference>
<proteinExistence type="predicted"/>
<protein>
    <submittedName>
        <fullName evidence="9">CLUMA_CG020915, isoform C</fullName>
    </submittedName>
</protein>
<evidence type="ECO:0000256" key="4">
    <source>
        <dbReference type="PROSITE-ProRule" id="PRU01077"/>
    </source>
</evidence>
<dbReference type="Proteomes" id="UP000183832">
    <property type="component" value="Unassembled WGS sequence"/>
</dbReference>
<keyword evidence="10" id="KW-1185">Reference proteome</keyword>
<dbReference type="Pfam" id="PF00017">
    <property type="entry name" value="SH2"/>
    <property type="match status" value="1"/>
</dbReference>
<dbReference type="InterPro" id="IPR001060">
    <property type="entry name" value="FCH_dom"/>
</dbReference>
<dbReference type="InterPro" id="IPR050198">
    <property type="entry name" value="Non-receptor_tyrosine_kinases"/>
</dbReference>
<dbReference type="FunFam" id="3.30.505.10:FF:000051">
    <property type="entry name" value="Tyrosine-protein kinase"/>
    <property type="match status" value="1"/>
</dbReference>
<dbReference type="SMART" id="SM00055">
    <property type="entry name" value="FCH"/>
    <property type="match status" value="1"/>
</dbReference>
<dbReference type="EMBL" id="CVRI01000074">
    <property type="protein sequence ID" value="CRL07876.1"/>
    <property type="molecule type" value="Genomic_DNA"/>
</dbReference>